<feature type="transmembrane region" description="Helical" evidence="1">
    <location>
        <begin position="20"/>
        <end position="38"/>
    </location>
</feature>
<gene>
    <name evidence="2" type="ORF">DM01DRAFT_1148694</name>
</gene>
<protein>
    <submittedName>
        <fullName evidence="2">Uncharacterized protein</fullName>
    </submittedName>
</protein>
<dbReference type="EMBL" id="MCGT01000036">
    <property type="protein sequence ID" value="ORX46816.1"/>
    <property type="molecule type" value="Genomic_DNA"/>
</dbReference>
<keyword evidence="1" id="KW-0472">Membrane</keyword>
<reference evidence="2 3" key="1">
    <citation type="submission" date="2016-07" db="EMBL/GenBank/DDBJ databases">
        <title>Pervasive Adenine N6-methylation of Active Genes in Fungi.</title>
        <authorList>
            <consortium name="DOE Joint Genome Institute"/>
            <person name="Mondo S.J."/>
            <person name="Dannebaum R.O."/>
            <person name="Kuo R.C."/>
            <person name="Labutti K."/>
            <person name="Haridas S."/>
            <person name="Kuo A."/>
            <person name="Salamov A."/>
            <person name="Ahrendt S.R."/>
            <person name="Lipzen A."/>
            <person name="Sullivan W."/>
            <person name="Andreopoulos W.B."/>
            <person name="Clum A."/>
            <person name="Lindquist E."/>
            <person name="Daum C."/>
            <person name="Ramamoorthy G.K."/>
            <person name="Gryganskyi A."/>
            <person name="Culley D."/>
            <person name="Magnuson J.K."/>
            <person name="James T.Y."/>
            <person name="O'Malley M.A."/>
            <person name="Stajich J.E."/>
            <person name="Spatafora J.W."/>
            <person name="Visel A."/>
            <person name="Grigoriev I.V."/>
        </authorList>
    </citation>
    <scope>NUCLEOTIDE SEQUENCE [LARGE SCALE GENOMIC DNA]</scope>
    <source>
        <strain evidence="2 3">NRRL 3301</strain>
    </source>
</reference>
<name>A0A1X2G775_9FUNG</name>
<dbReference type="AlphaFoldDB" id="A0A1X2G775"/>
<sequence length="107" mass="12760">MAARIQGKGAGGRQHEMDDPFFFFFFFLFTMRLLDLAIGNKLAAYRYSTQDRHFPSDAKILWYVFKTYLEYEKPNTVPPLTGDDNDIFKFLLIYFYITDDLQREIFD</sequence>
<organism evidence="2 3">
    <name type="scientific">Hesseltinella vesiculosa</name>
    <dbReference type="NCBI Taxonomy" id="101127"/>
    <lineage>
        <taxon>Eukaryota</taxon>
        <taxon>Fungi</taxon>
        <taxon>Fungi incertae sedis</taxon>
        <taxon>Mucoromycota</taxon>
        <taxon>Mucoromycotina</taxon>
        <taxon>Mucoromycetes</taxon>
        <taxon>Mucorales</taxon>
        <taxon>Cunninghamellaceae</taxon>
        <taxon>Hesseltinella</taxon>
    </lineage>
</organism>
<keyword evidence="3" id="KW-1185">Reference proteome</keyword>
<dbReference type="Proteomes" id="UP000242146">
    <property type="component" value="Unassembled WGS sequence"/>
</dbReference>
<evidence type="ECO:0000256" key="1">
    <source>
        <dbReference type="SAM" id="Phobius"/>
    </source>
</evidence>
<proteinExistence type="predicted"/>
<keyword evidence="1" id="KW-0812">Transmembrane</keyword>
<dbReference type="STRING" id="101127.A0A1X2G775"/>
<keyword evidence="1" id="KW-1133">Transmembrane helix</keyword>
<evidence type="ECO:0000313" key="2">
    <source>
        <dbReference type="EMBL" id="ORX46816.1"/>
    </source>
</evidence>
<dbReference type="OrthoDB" id="509821at2759"/>
<comment type="caution">
    <text evidence="2">The sequence shown here is derived from an EMBL/GenBank/DDBJ whole genome shotgun (WGS) entry which is preliminary data.</text>
</comment>
<accession>A0A1X2G775</accession>
<evidence type="ECO:0000313" key="3">
    <source>
        <dbReference type="Proteomes" id="UP000242146"/>
    </source>
</evidence>